<keyword evidence="8" id="KW-0594">Phospholipid biosynthesis</keyword>
<keyword evidence="1" id="KW-1003">Cell membrane</keyword>
<feature type="transmembrane region" description="Helical" evidence="10">
    <location>
        <begin position="7"/>
        <end position="25"/>
    </location>
</feature>
<name>A0A0F9U481_9ZZZZ</name>
<dbReference type="InterPro" id="IPR003811">
    <property type="entry name" value="G3P_acylTferase_PlsY"/>
</dbReference>
<gene>
    <name evidence="11" type="ORF">LCGC14_0652790</name>
</gene>
<proteinExistence type="inferred from homology"/>
<evidence type="ECO:0000313" key="11">
    <source>
        <dbReference type="EMBL" id="KKN48438.1"/>
    </source>
</evidence>
<evidence type="ECO:0000256" key="5">
    <source>
        <dbReference type="ARBA" id="ARBA00022989"/>
    </source>
</evidence>
<feature type="transmembrane region" description="Helical" evidence="10">
    <location>
        <begin position="136"/>
        <end position="155"/>
    </location>
</feature>
<dbReference type="SMART" id="SM01207">
    <property type="entry name" value="G3P_acyltransf"/>
    <property type="match status" value="1"/>
</dbReference>
<dbReference type="GO" id="GO:0008654">
    <property type="term" value="P:phospholipid biosynthetic process"/>
    <property type="evidence" value="ECO:0007669"/>
    <property type="project" value="UniProtKB-KW"/>
</dbReference>
<dbReference type="GO" id="GO:0043772">
    <property type="term" value="F:acyl-phosphate glycerol-3-phosphate acyltransferase activity"/>
    <property type="evidence" value="ECO:0007669"/>
    <property type="project" value="InterPro"/>
</dbReference>
<feature type="transmembrane region" description="Helical" evidence="10">
    <location>
        <begin position="51"/>
        <end position="71"/>
    </location>
</feature>
<evidence type="ECO:0000256" key="3">
    <source>
        <dbReference type="ARBA" id="ARBA00022679"/>
    </source>
</evidence>
<keyword evidence="5 10" id="KW-1133">Transmembrane helix</keyword>
<comment type="caution">
    <text evidence="11">The sequence shown here is derived from an EMBL/GenBank/DDBJ whole genome shotgun (WGS) entry which is preliminary data.</text>
</comment>
<dbReference type="AlphaFoldDB" id="A0A0F9U481"/>
<evidence type="ECO:0000256" key="4">
    <source>
        <dbReference type="ARBA" id="ARBA00022692"/>
    </source>
</evidence>
<accession>A0A0F9U481</accession>
<keyword evidence="2" id="KW-0444">Lipid biosynthesis</keyword>
<evidence type="ECO:0000256" key="8">
    <source>
        <dbReference type="ARBA" id="ARBA00023209"/>
    </source>
</evidence>
<evidence type="ECO:0000256" key="6">
    <source>
        <dbReference type="ARBA" id="ARBA00023098"/>
    </source>
</evidence>
<reference evidence="11" key="1">
    <citation type="journal article" date="2015" name="Nature">
        <title>Complex archaea that bridge the gap between prokaryotes and eukaryotes.</title>
        <authorList>
            <person name="Spang A."/>
            <person name="Saw J.H."/>
            <person name="Jorgensen S.L."/>
            <person name="Zaremba-Niedzwiedzka K."/>
            <person name="Martijn J."/>
            <person name="Lind A.E."/>
            <person name="van Eijk R."/>
            <person name="Schleper C."/>
            <person name="Guy L."/>
            <person name="Ettema T.J."/>
        </authorList>
    </citation>
    <scope>NUCLEOTIDE SEQUENCE</scope>
</reference>
<dbReference type="HAMAP" id="MF_01043">
    <property type="entry name" value="PlsY"/>
    <property type="match status" value="1"/>
</dbReference>
<dbReference type="Pfam" id="PF02660">
    <property type="entry name" value="G3P_acyltransf"/>
    <property type="match status" value="1"/>
</dbReference>
<evidence type="ECO:0000256" key="9">
    <source>
        <dbReference type="ARBA" id="ARBA00023264"/>
    </source>
</evidence>
<dbReference type="PANTHER" id="PTHR30309">
    <property type="entry name" value="INNER MEMBRANE PROTEIN YGIH"/>
    <property type="match status" value="1"/>
</dbReference>
<keyword evidence="7 10" id="KW-0472">Membrane</keyword>
<protein>
    <submittedName>
        <fullName evidence="11">Uncharacterized protein</fullName>
    </submittedName>
</protein>
<keyword evidence="9" id="KW-1208">Phospholipid metabolism</keyword>
<feature type="transmembrane region" description="Helical" evidence="10">
    <location>
        <begin position="109"/>
        <end position="129"/>
    </location>
</feature>
<feature type="transmembrane region" description="Helical" evidence="10">
    <location>
        <begin position="78"/>
        <end position="97"/>
    </location>
</feature>
<evidence type="ECO:0000256" key="7">
    <source>
        <dbReference type="ARBA" id="ARBA00023136"/>
    </source>
</evidence>
<evidence type="ECO:0000256" key="1">
    <source>
        <dbReference type="ARBA" id="ARBA00022475"/>
    </source>
</evidence>
<organism evidence="11">
    <name type="scientific">marine sediment metagenome</name>
    <dbReference type="NCBI Taxonomy" id="412755"/>
    <lineage>
        <taxon>unclassified sequences</taxon>
        <taxon>metagenomes</taxon>
        <taxon>ecological metagenomes</taxon>
    </lineage>
</organism>
<keyword evidence="3" id="KW-0808">Transferase</keyword>
<keyword evidence="4 10" id="KW-0812">Transmembrane</keyword>
<evidence type="ECO:0000256" key="2">
    <source>
        <dbReference type="ARBA" id="ARBA00022516"/>
    </source>
</evidence>
<sequence>MKITFVILSYLLGSIPMGYIFFYISEKKDIRNFGSHSTGATNLLRLKGWKFALPVLVIDFLKGFLPVFFALKFFQDKQFALICGFLAVLGHCFPVYIKFKGGKGVATTFGAYSILAFKPFLLCLVVFLIVSKTSRYVSLGSLLATLSYPIFIFLFNVEPEIAYLSFALFFLIMLMHRDNIERLVQGKERKLGEKIK</sequence>
<dbReference type="NCBIfam" id="TIGR00023">
    <property type="entry name" value="glycerol-3-phosphate 1-O-acyltransferase PlsY"/>
    <property type="match status" value="1"/>
</dbReference>
<feature type="transmembrane region" description="Helical" evidence="10">
    <location>
        <begin position="161"/>
        <end position="180"/>
    </location>
</feature>
<dbReference type="EMBL" id="LAZR01001221">
    <property type="protein sequence ID" value="KKN48438.1"/>
    <property type="molecule type" value="Genomic_DNA"/>
</dbReference>
<dbReference type="GO" id="GO:0005886">
    <property type="term" value="C:plasma membrane"/>
    <property type="evidence" value="ECO:0007669"/>
    <property type="project" value="InterPro"/>
</dbReference>
<dbReference type="PANTHER" id="PTHR30309:SF0">
    <property type="entry name" value="GLYCEROL-3-PHOSPHATE ACYLTRANSFERASE-RELATED"/>
    <property type="match status" value="1"/>
</dbReference>
<evidence type="ECO:0000256" key="10">
    <source>
        <dbReference type="SAM" id="Phobius"/>
    </source>
</evidence>
<keyword evidence="6" id="KW-0443">Lipid metabolism</keyword>